<dbReference type="AlphaFoldDB" id="A0A285SSP9"/>
<protein>
    <submittedName>
        <fullName evidence="2">Uncharacterized protein</fullName>
    </submittedName>
</protein>
<reference evidence="3" key="1">
    <citation type="submission" date="2017-08" db="EMBL/GenBank/DDBJ databases">
        <authorList>
            <person name="Varghese N."/>
            <person name="Submissions S."/>
        </authorList>
    </citation>
    <scope>NUCLEOTIDE SEQUENCE [LARGE SCALE GENOMIC DNA]</scope>
    <source>
        <strain evidence="3">JC22</strain>
    </source>
</reference>
<dbReference type="RefSeq" id="WP_161946661.1">
    <property type="nucleotide sequence ID" value="NZ_OBMQ01000006.1"/>
</dbReference>
<organism evidence="2 3">
    <name type="scientific">Ureibacillus xyleni</name>
    <dbReference type="NCBI Taxonomy" id="614648"/>
    <lineage>
        <taxon>Bacteria</taxon>
        <taxon>Bacillati</taxon>
        <taxon>Bacillota</taxon>
        <taxon>Bacilli</taxon>
        <taxon>Bacillales</taxon>
        <taxon>Caryophanaceae</taxon>
        <taxon>Ureibacillus</taxon>
    </lineage>
</organism>
<sequence>MEISEKAERLQLMLSEALQPMLDKINSLEQEVKTLRESQEELKKLISEKV</sequence>
<name>A0A285SSP9_9BACL</name>
<dbReference type="Proteomes" id="UP000219636">
    <property type="component" value="Unassembled WGS sequence"/>
</dbReference>
<keyword evidence="1" id="KW-0175">Coiled coil</keyword>
<dbReference type="EMBL" id="OBMQ01000006">
    <property type="protein sequence ID" value="SOC11503.1"/>
    <property type="molecule type" value="Genomic_DNA"/>
</dbReference>
<keyword evidence="3" id="KW-1185">Reference proteome</keyword>
<gene>
    <name evidence="2" type="ORF">SAMN05880501_106179</name>
</gene>
<evidence type="ECO:0000313" key="2">
    <source>
        <dbReference type="EMBL" id="SOC11503.1"/>
    </source>
</evidence>
<accession>A0A285SSP9</accession>
<proteinExistence type="predicted"/>
<evidence type="ECO:0000256" key="1">
    <source>
        <dbReference type="SAM" id="Coils"/>
    </source>
</evidence>
<feature type="coiled-coil region" evidence="1">
    <location>
        <begin position="18"/>
        <end position="48"/>
    </location>
</feature>
<evidence type="ECO:0000313" key="3">
    <source>
        <dbReference type="Proteomes" id="UP000219636"/>
    </source>
</evidence>